<dbReference type="CDD" id="cd00211">
    <property type="entry name" value="PTS_IIA_fru"/>
    <property type="match status" value="1"/>
</dbReference>
<dbReference type="AlphaFoldDB" id="A0A7W9YJ04"/>
<dbReference type="Proteomes" id="UP000546642">
    <property type="component" value="Unassembled WGS sequence"/>
</dbReference>
<sequence>MFVSETPLVTEDLVDTGLVAADWDEATRRLAELLYVAGRVTDLEGFLADVRDREERMPTGMHGRVALPHARSTHVPVPSLAVGVCADGVDFSGPDGPARFVFLIAAPASGGEDHMRILSGLARMLVRADFRTALRRAPDARAVADELLAFQRRSLRILR</sequence>
<dbReference type="Gene3D" id="3.40.930.10">
    <property type="entry name" value="Mannitol-specific EII, Chain A"/>
    <property type="match status" value="1"/>
</dbReference>
<evidence type="ECO:0000259" key="1">
    <source>
        <dbReference type="PROSITE" id="PS51094"/>
    </source>
</evidence>
<organism evidence="2 3">
    <name type="scientific">Nocardiopsis mwathae</name>
    <dbReference type="NCBI Taxonomy" id="1472723"/>
    <lineage>
        <taxon>Bacteria</taxon>
        <taxon>Bacillati</taxon>
        <taxon>Actinomycetota</taxon>
        <taxon>Actinomycetes</taxon>
        <taxon>Streptosporangiales</taxon>
        <taxon>Nocardiopsidaceae</taxon>
        <taxon>Nocardiopsis</taxon>
    </lineage>
</organism>
<proteinExistence type="predicted"/>
<feature type="domain" description="PTS EIIA type-2" evidence="1">
    <location>
        <begin position="7"/>
        <end position="150"/>
    </location>
</feature>
<comment type="caution">
    <text evidence="2">The sequence shown here is derived from an EMBL/GenBank/DDBJ whole genome shotgun (WGS) entry which is preliminary data.</text>
</comment>
<reference evidence="2 3" key="1">
    <citation type="submission" date="2020-08" db="EMBL/GenBank/DDBJ databases">
        <title>Sequencing the genomes of 1000 actinobacteria strains.</title>
        <authorList>
            <person name="Klenk H.-P."/>
        </authorList>
    </citation>
    <scope>NUCLEOTIDE SEQUENCE [LARGE SCALE GENOMIC DNA]</scope>
    <source>
        <strain evidence="2 3">DSM 46659</strain>
    </source>
</reference>
<dbReference type="PANTHER" id="PTHR47738">
    <property type="entry name" value="PTS SYSTEM FRUCTOSE-LIKE EIIA COMPONENT-RELATED"/>
    <property type="match status" value="1"/>
</dbReference>
<evidence type="ECO:0000313" key="3">
    <source>
        <dbReference type="Proteomes" id="UP000546642"/>
    </source>
</evidence>
<dbReference type="InterPro" id="IPR002178">
    <property type="entry name" value="PTS_EIIA_type-2_dom"/>
</dbReference>
<accession>A0A7W9YJ04</accession>
<dbReference type="EMBL" id="JACHDS010000001">
    <property type="protein sequence ID" value="MBB6173023.1"/>
    <property type="molecule type" value="Genomic_DNA"/>
</dbReference>
<dbReference type="InterPro" id="IPR016152">
    <property type="entry name" value="PTrfase/Anion_transptr"/>
</dbReference>
<name>A0A7W9YJ04_9ACTN</name>
<protein>
    <submittedName>
        <fullName evidence="2">PTS system fructose-specific IIA component</fullName>
    </submittedName>
</protein>
<dbReference type="InterPro" id="IPR051541">
    <property type="entry name" value="PTS_SugarTrans_NitroReg"/>
</dbReference>
<evidence type="ECO:0000313" key="2">
    <source>
        <dbReference type="EMBL" id="MBB6173023.1"/>
    </source>
</evidence>
<dbReference type="SUPFAM" id="SSF55804">
    <property type="entry name" value="Phoshotransferase/anion transport protein"/>
    <property type="match status" value="1"/>
</dbReference>
<dbReference type="RefSeq" id="WP_184076239.1">
    <property type="nucleotide sequence ID" value="NZ_JACHDS010000001.1"/>
</dbReference>
<keyword evidence="3" id="KW-1185">Reference proteome</keyword>
<dbReference type="PANTHER" id="PTHR47738:SF2">
    <property type="entry name" value="PTS SYSTEM FRUCTOSE-LIKE EIIA COMPONENT"/>
    <property type="match status" value="1"/>
</dbReference>
<dbReference type="Pfam" id="PF00359">
    <property type="entry name" value="PTS_EIIA_2"/>
    <property type="match status" value="1"/>
</dbReference>
<dbReference type="PROSITE" id="PS51094">
    <property type="entry name" value="PTS_EIIA_TYPE_2"/>
    <property type="match status" value="1"/>
</dbReference>
<gene>
    <name evidence="2" type="ORF">HNR23_003083</name>
</gene>